<accession>A0A511M791</accession>
<keyword evidence="1" id="KW-0575">Peroxidase</keyword>
<proteinExistence type="predicted"/>
<dbReference type="EMBL" id="BJXA01000003">
    <property type="protein sequence ID" value="GEM36504.1"/>
    <property type="molecule type" value="Genomic_DNA"/>
</dbReference>
<keyword evidence="5" id="KW-1133">Transmembrane helix</keyword>
<evidence type="ECO:0000256" key="5">
    <source>
        <dbReference type="SAM" id="Phobius"/>
    </source>
</evidence>
<dbReference type="InterPro" id="IPR036249">
    <property type="entry name" value="Thioredoxin-like_sf"/>
</dbReference>
<name>A0A511M791_9NOCA</name>
<dbReference type="InterPro" id="IPR050455">
    <property type="entry name" value="Tpx_Peroxidase_subfamily"/>
</dbReference>
<dbReference type="Proteomes" id="UP000321424">
    <property type="component" value="Unassembled WGS sequence"/>
</dbReference>
<dbReference type="PANTHER" id="PTHR43110">
    <property type="entry name" value="THIOL PEROXIDASE"/>
    <property type="match status" value="1"/>
</dbReference>
<comment type="caution">
    <text evidence="7">The sequence shown here is derived from an EMBL/GenBank/DDBJ whole genome shotgun (WGS) entry which is preliminary data.</text>
</comment>
<dbReference type="InterPro" id="IPR000866">
    <property type="entry name" value="AhpC/TSA"/>
</dbReference>
<evidence type="ECO:0000256" key="4">
    <source>
        <dbReference type="SAM" id="MobiDB-lite"/>
    </source>
</evidence>
<keyword evidence="1" id="KW-0560">Oxidoreductase</keyword>
<dbReference type="Pfam" id="PF00578">
    <property type="entry name" value="AhpC-TSA"/>
    <property type="match status" value="1"/>
</dbReference>
<dbReference type="PROSITE" id="PS51352">
    <property type="entry name" value="THIOREDOXIN_2"/>
    <property type="match status" value="1"/>
</dbReference>
<gene>
    <name evidence="7" type="ORF">NN4_10230</name>
</gene>
<keyword evidence="8" id="KW-1185">Reference proteome</keyword>
<keyword evidence="5" id="KW-0812">Transmembrane</keyword>
<reference evidence="7 8" key="1">
    <citation type="submission" date="2019-07" db="EMBL/GenBank/DDBJ databases">
        <title>Whole genome shotgun sequence of Nocardia ninae NBRC 108245.</title>
        <authorList>
            <person name="Hosoyama A."/>
            <person name="Uohara A."/>
            <person name="Ohji S."/>
            <person name="Ichikawa N."/>
        </authorList>
    </citation>
    <scope>NUCLEOTIDE SEQUENCE [LARGE SCALE GENOMIC DNA]</scope>
    <source>
        <strain evidence="7 8">NBRC 108245</strain>
    </source>
</reference>
<feature type="domain" description="Thioredoxin" evidence="6">
    <location>
        <begin position="85"/>
        <end position="241"/>
    </location>
</feature>
<evidence type="ECO:0000256" key="1">
    <source>
        <dbReference type="ARBA" id="ARBA00022559"/>
    </source>
</evidence>
<organism evidence="7 8">
    <name type="scientific">Nocardia ninae NBRC 108245</name>
    <dbReference type="NCBI Taxonomy" id="1210091"/>
    <lineage>
        <taxon>Bacteria</taxon>
        <taxon>Bacillati</taxon>
        <taxon>Actinomycetota</taxon>
        <taxon>Actinomycetes</taxon>
        <taxon>Mycobacteriales</taxon>
        <taxon>Nocardiaceae</taxon>
        <taxon>Nocardia</taxon>
    </lineage>
</organism>
<keyword evidence="5" id="KW-0472">Membrane</keyword>
<feature type="compositionally biased region" description="Basic residues" evidence="4">
    <location>
        <begin position="14"/>
        <end position="25"/>
    </location>
</feature>
<dbReference type="AlphaFoldDB" id="A0A511M791"/>
<dbReference type="SUPFAM" id="SSF52833">
    <property type="entry name" value="Thioredoxin-like"/>
    <property type="match status" value="1"/>
</dbReference>
<dbReference type="OrthoDB" id="9151585at2"/>
<feature type="transmembrane region" description="Helical" evidence="5">
    <location>
        <begin position="42"/>
        <end position="61"/>
    </location>
</feature>
<dbReference type="GO" id="GO:0004601">
    <property type="term" value="F:peroxidase activity"/>
    <property type="evidence" value="ECO:0007669"/>
    <property type="project" value="UniProtKB-KW"/>
</dbReference>
<evidence type="ECO:0000256" key="2">
    <source>
        <dbReference type="ARBA" id="ARBA00022862"/>
    </source>
</evidence>
<dbReference type="PANTHER" id="PTHR43110:SF1">
    <property type="entry name" value="THIOL PEROXIDASE"/>
    <property type="match status" value="1"/>
</dbReference>
<sequence>MNVNSGKSTTTRPTGKRGRTTRTRRTTQDTVEPPGSARQRRWPMITAVLVVLAVGALFLIYQNAQNKQNTAADGGSGYRHVTGDPGIGEPAPDFTLTSHTGDTFSLNDFRGRSVLLYFQEGLMCQPCWDQITDLEQNQAALKAAGIDTVVSISHDQVAQQARKAADQKITTPMLADPTQQVIHAYDAHKYGMMREQTAGHSFVLVGPDGTIAWRADYGGAPDYTMFVPTDKLLADVSKERRP</sequence>
<keyword evidence="3" id="KW-0676">Redox-active center</keyword>
<evidence type="ECO:0000259" key="6">
    <source>
        <dbReference type="PROSITE" id="PS51352"/>
    </source>
</evidence>
<dbReference type="RefSeq" id="WP_147128757.1">
    <property type="nucleotide sequence ID" value="NZ_BJXA01000003.1"/>
</dbReference>
<dbReference type="Gene3D" id="3.40.30.10">
    <property type="entry name" value="Glutaredoxin"/>
    <property type="match status" value="1"/>
</dbReference>
<evidence type="ECO:0000313" key="7">
    <source>
        <dbReference type="EMBL" id="GEM36504.1"/>
    </source>
</evidence>
<feature type="region of interest" description="Disordered" evidence="4">
    <location>
        <begin position="1"/>
        <end position="38"/>
    </location>
</feature>
<evidence type="ECO:0000256" key="3">
    <source>
        <dbReference type="ARBA" id="ARBA00023284"/>
    </source>
</evidence>
<evidence type="ECO:0000313" key="8">
    <source>
        <dbReference type="Proteomes" id="UP000321424"/>
    </source>
</evidence>
<protein>
    <recommendedName>
        <fullName evidence="6">Thioredoxin domain-containing protein</fullName>
    </recommendedName>
</protein>
<dbReference type="InterPro" id="IPR013766">
    <property type="entry name" value="Thioredoxin_domain"/>
</dbReference>
<keyword evidence="2" id="KW-0049">Antioxidant</keyword>